<feature type="transmembrane region" description="Helical" evidence="12">
    <location>
        <begin position="6"/>
        <end position="27"/>
    </location>
</feature>
<proteinExistence type="inferred from homology"/>
<dbReference type="PANTHER" id="PTHR24286:SF349">
    <property type="entry name" value="CYTOCHROME P450 716A1-RELATED"/>
    <property type="match status" value="1"/>
</dbReference>
<dbReference type="GO" id="GO:0044550">
    <property type="term" value="P:secondary metabolite biosynthetic process"/>
    <property type="evidence" value="ECO:0007669"/>
    <property type="project" value="UniProtKB-ARBA"/>
</dbReference>
<dbReference type="STRING" id="218851.A0A2G5E7T4"/>
<keyword evidence="14" id="KW-1185">Reference proteome</keyword>
<dbReference type="GO" id="GO:0020037">
    <property type="term" value="F:heme binding"/>
    <property type="evidence" value="ECO:0007669"/>
    <property type="project" value="InterPro"/>
</dbReference>
<evidence type="ECO:0000256" key="9">
    <source>
        <dbReference type="ARBA" id="ARBA00023136"/>
    </source>
</evidence>
<keyword evidence="6 11" id="KW-0560">Oxidoreductase</keyword>
<dbReference type="Proteomes" id="UP000230069">
    <property type="component" value="Unassembled WGS sequence"/>
</dbReference>
<evidence type="ECO:0000256" key="6">
    <source>
        <dbReference type="ARBA" id="ARBA00023002"/>
    </source>
</evidence>
<keyword evidence="7 10" id="KW-0408">Iron</keyword>
<dbReference type="InterPro" id="IPR017972">
    <property type="entry name" value="Cyt_P450_CS"/>
</dbReference>
<evidence type="ECO:0000313" key="14">
    <source>
        <dbReference type="Proteomes" id="UP000230069"/>
    </source>
</evidence>
<dbReference type="InterPro" id="IPR002401">
    <property type="entry name" value="Cyt_P450_E_grp-I"/>
</dbReference>
<evidence type="ECO:0000256" key="7">
    <source>
        <dbReference type="ARBA" id="ARBA00023004"/>
    </source>
</evidence>
<keyword evidence="12" id="KW-1133">Transmembrane helix</keyword>
<dbReference type="Gene3D" id="1.10.630.10">
    <property type="entry name" value="Cytochrome P450"/>
    <property type="match status" value="1"/>
</dbReference>
<comment type="cofactor">
    <cofactor evidence="1 10">
        <name>heme</name>
        <dbReference type="ChEBI" id="CHEBI:30413"/>
    </cofactor>
</comment>
<dbReference type="GO" id="GO:0004497">
    <property type="term" value="F:monooxygenase activity"/>
    <property type="evidence" value="ECO:0007669"/>
    <property type="project" value="UniProtKB-KW"/>
</dbReference>
<feature type="binding site" description="axial binding residue" evidence="10">
    <location>
        <position position="462"/>
    </location>
    <ligand>
        <name>heme</name>
        <dbReference type="ChEBI" id="CHEBI:30413"/>
    </ligand>
    <ligandPart>
        <name>Fe</name>
        <dbReference type="ChEBI" id="CHEBI:18248"/>
    </ligandPart>
</feature>
<dbReference type="PRINTS" id="PR00463">
    <property type="entry name" value="EP450I"/>
</dbReference>
<evidence type="ECO:0000256" key="3">
    <source>
        <dbReference type="ARBA" id="ARBA00010617"/>
    </source>
</evidence>
<evidence type="ECO:0000256" key="2">
    <source>
        <dbReference type="ARBA" id="ARBA00004370"/>
    </source>
</evidence>
<evidence type="ECO:0000313" key="13">
    <source>
        <dbReference type="EMBL" id="PIA51806.1"/>
    </source>
</evidence>
<dbReference type="CDD" id="cd11043">
    <property type="entry name" value="CYP90-like"/>
    <property type="match status" value="1"/>
</dbReference>
<keyword evidence="4 10" id="KW-0349">Heme</keyword>
<dbReference type="OrthoDB" id="1372046at2759"/>
<dbReference type="GO" id="GO:0016020">
    <property type="term" value="C:membrane"/>
    <property type="evidence" value="ECO:0007669"/>
    <property type="project" value="UniProtKB-SubCell"/>
</dbReference>
<reference evidence="13 14" key="1">
    <citation type="submission" date="2017-09" db="EMBL/GenBank/DDBJ databases">
        <title>WGS assembly of Aquilegia coerulea Goldsmith.</title>
        <authorList>
            <person name="Hodges S."/>
            <person name="Kramer E."/>
            <person name="Nordborg M."/>
            <person name="Tomkins J."/>
            <person name="Borevitz J."/>
            <person name="Derieg N."/>
            <person name="Yan J."/>
            <person name="Mihaltcheva S."/>
            <person name="Hayes R.D."/>
            <person name="Rokhsar D."/>
        </authorList>
    </citation>
    <scope>NUCLEOTIDE SEQUENCE [LARGE SCALE GENOMIC DNA]</scope>
    <source>
        <strain evidence="14">cv. Goldsmith</strain>
    </source>
</reference>
<evidence type="ECO:0000256" key="11">
    <source>
        <dbReference type="RuleBase" id="RU000461"/>
    </source>
</evidence>
<evidence type="ECO:0000256" key="5">
    <source>
        <dbReference type="ARBA" id="ARBA00022723"/>
    </source>
</evidence>
<evidence type="ECO:0000256" key="4">
    <source>
        <dbReference type="ARBA" id="ARBA00022617"/>
    </source>
</evidence>
<evidence type="ECO:0000256" key="8">
    <source>
        <dbReference type="ARBA" id="ARBA00023033"/>
    </source>
</evidence>
<comment type="similarity">
    <text evidence="3 11">Belongs to the cytochrome P450 family.</text>
</comment>
<keyword evidence="12" id="KW-0812">Transmembrane</keyword>
<sequence>ILYGYLYPVLLHCCLLIVFVLFQYISLGVASMELILLSIFCCLVTLFISLPLLLFLITRNNRTHSSLKYPPGRMGWPIIGESLKFGSCGLRGVPEKFTLERMQKFSSKIFKTSLLGEKVAVVCGPAGNKFVFSNENKLVRLWFPSSVDKIFPYSKHTSSHTETLILRKLLPGFINADALKRYAGIIDSTAKHHLQSHWANNKEVIAYPLVKKFVFSVACKLFLSIDDPVQVAELSDPFAVLGAGIFSIPINLPGTALNKAIKASNGLRTKFQEIITQRKLDLIKKRSSSQPQDILSHMLSACDEHGQFLDESSILSKTIGLLLGSLDTLSSAITCAIKYLAEHPHSILSLGFKCKQKAILNSKNGETLKWEDIQKMKYSWNVASEVMRLIPPFQGTFREAITDINYEGFLIPQGWKVHWNVYSTHKDAKYFPDPDKFDPSRFDGNGPAPYTYVPFGGGPRMCPGNEYARVVILTFMHNIVTKFKWETILPYEKIIANPMPKPAKGLPIRLQTQCS</sequence>
<dbReference type="EMBL" id="KZ305028">
    <property type="protein sequence ID" value="PIA51806.1"/>
    <property type="molecule type" value="Genomic_DNA"/>
</dbReference>
<dbReference type="GO" id="GO:0016705">
    <property type="term" value="F:oxidoreductase activity, acting on paired donors, with incorporation or reduction of molecular oxygen"/>
    <property type="evidence" value="ECO:0007669"/>
    <property type="project" value="InterPro"/>
</dbReference>
<name>A0A2G5E7T4_AQUCA</name>
<protein>
    <recommendedName>
        <fullName evidence="15">Cytochrome P450</fullName>
    </recommendedName>
</protein>
<keyword evidence="5 10" id="KW-0479">Metal-binding</keyword>
<dbReference type="GO" id="GO:0016125">
    <property type="term" value="P:sterol metabolic process"/>
    <property type="evidence" value="ECO:0007669"/>
    <property type="project" value="TreeGrafter"/>
</dbReference>
<dbReference type="InterPro" id="IPR001128">
    <property type="entry name" value="Cyt_P450"/>
</dbReference>
<dbReference type="AlphaFoldDB" id="A0A2G5E7T4"/>
<keyword evidence="8 11" id="KW-0503">Monooxygenase</keyword>
<dbReference type="SUPFAM" id="SSF48264">
    <property type="entry name" value="Cytochrome P450"/>
    <property type="match status" value="1"/>
</dbReference>
<dbReference type="PRINTS" id="PR00385">
    <property type="entry name" value="P450"/>
</dbReference>
<dbReference type="FunFam" id="1.10.630.10:FF:000022">
    <property type="entry name" value="Taxadiene 5-alpha hydroxylase"/>
    <property type="match status" value="1"/>
</dbReference>
<evidence type="ECO:0008006" key="15">
    <source>
        <dbReference type="Google" id="ProtNLM"/>
    </source>
</evidence>
<comment type="subcellular location">
    <subcellularLocation>
        <location evidence="2">Membrane</location>
    </subcellularLocation>
</comment>
<feature type="transmembrane region" description="Helical" evidence="12">
    <location>
        <begin position="34"/>
        <end position="57"/>
    </location>
</feature>
<dbReference type="Pfam" id="PF00067">
    <property type="entry name" value="p450"/>
    <property type="match status" value="1"/>
</dbReference>
<evidence type="ECO:0000256" key="12">
    <source>
        <dbReference type="SAM" id="Phobius"/>
    </source>
</evidence>
<gene>
    <name evidence="13" type="ORF">AQUCO_01100585v1</name>
</gene>
<evidence type="ECO:0000256" key="10">
    <source>
        <dbReference type="PIRSR" id="PIRSR602401-1"/>
    </source>
</evidence>
<dbReference type="PANTHER" id="PTHR24286">
    <property type="entry name" value="CYTOCHROME P450 26"/>
    <property type="match status" value="1"/>
</dbReference>
<organism evidence="13 14">
    <name type="scientific">Aquilegia coerulea</name>
    <name type="common">Rocky mountain columbine</name>
    <dbReference type="NCBI Taxonomy" id="218851"/>
    <lineage>
        <taxon>Eukaryota</taxon>
        <taxon>Viridiplantae</taxon>
        <taxon>Streptophyta</taxon>
        <taxon>Embryophyta</taxon>
        <taxon>Tracheophyta</taxon>
        <taxon>Spermatophyta</taxon>
        <taxon>Magnoliopsida</taxon>
        <taxon>Ranunculales</taxon>
        <taxon>Ranunculaceae</taxon>
        <taxon>Thalictroideae</taxon>
        <taxon>Aquilegia</taxon>
    </lineage>
</organism>
<feature type="non-terminal residue" evidence="13">
    <location>
        <position position="1"/>
    </location>
</feature>
<dbReference type="InterPro" id="IPR036396">
    <property type="entry name" value="Cyt_P450_sf"/>
</dbReference>
<accession>A0A2G5E7T4</accession>
<dbReference type="PROSITE" id="PS00086">
    <property type="entry name" value="CYTOCHROME_P450"/>
    <property type="match status" value="1"/>
</dbReference>
<dbReference type="InParanoid" id="A0A2G5E7T4"/>
<keyword evidence="9 12" id="KW-0472">Membrane</keyword>
<evidence type="ECO:0000256" key="1">
    <source>
        <dbReference type="ARBA" id="ARBA00001971"/>
    </source>
</evidence>
<dbReference type="GO" id="GO:0005506">
    <property type="term" value="F:iron ion binding"/>
    <property type="evidence" value="ECO:0007669"/>
    <property type="project" value="InterPro"/>
</dbReference>